<dbReference type="KEGG" id="spph:KFK14_07820"/>
<evidence type="ECO:0000313" key="2">
    <source>
        <dbReference type="Proteomes" id="UP000681425"/>
    </source>
</evidence>
<proteinExistence type="predicted"/>
<dbReference type="Proteomes" id="UP000681425">
    <property type="component" value="Chromosome"/>
</dbReference>
<reference evidence="1" key="1">
    <citation type="submission" date="2021-04" db="EMBL/GenBank/DDBJ databases">
        <title>Isolation of p-tert-butylphenol degrading bacteria Sphingobium phenoxybenzoativorans Tas13 from active sludge.</title>
        <authorList>
            <person name="Li Y."/>
        </authorList>
    </citation>
    <scope>NUCLEOTIDE SEQUENCE</scope>
    <source>
        <strain evidence="1">Tas13</strain>
    </source>
</reference>
<sequence>MTTITTQRNTVITEAPEPDDVMVEVILFGEGDTPGTVCARKLRHLPIKHYQECLDWAVAIADQMARPVYVVPLNHNDIFRTKRWDPYREAIAGMDHQERGELRRMIVTTAAEVMRDSDDPEIRADMFHVLRQLKVTYES</sequence>
<organism evidence="1 2">
    <name type="scientific">Sphingobium phenoxybenzoativorans</name>
    <dbReference type="NCBI Taxonomy" id="1592790"/>
    <lineage>
        <taxon>Bacteria</taxon>
        <taxon>Pseudomonadati</taxon>
        <taxon>Pseudomonadota</taxon>
        <taxon>Alphaproteobacteria</taxon>
        <taxon>Sphingomonadales</taxon>
        <taxon>Sphingomonadaceae</taxon>
        <taxon>Sphingobium</taxon>
    </lineage>
</organism>
<evidence type="ECO:0000313" key="1">
    <source>
        <dbReference type="EMBL" id="QUT07303.1"/>
    </source>
</evidence>
<accession>A0A975Q3B4</accession>
<gene>
    <name evidence="1" type="ORF">KFK14_07820</name>
</gene>
<name>A0A975Q3B4_9SPHN</name>
<dbReference type="AlphaFoldDB" id="A0A975Q3B4"/>
<protein>
    <submittedName>
        <fullName evidence="1">Uncharacterized protein</fullName>
    </submittedName>
</protein>
<keyword evidence="2" id="KW-1185">Reference proteome</keyword>
<dbReference type="RefSeq" id="WP_212610473.1">
    <property type="nucleotide sequence ID" value="NZ_CP073910.1"/>
</dbReference>
<dbReference type="EMBL" id="CP073910">
    <property type="protein sequence ID" value="QUT07303.1"/>
    <property type="molecule type" value="Genomic_DNA"/>
</dbReference>